<keyword evidence="2" id="KW-1185">Reference proteome</keyword>
<dbReference type="EMBL" id="CM042018">
    <property type="protein sequence ID" value="KAI3826531.1"/>
    <property type="molecule type" value="Genomic_DNA"/>
</dbReference>
<protein>
    <submittedName>
        <fullName evidence="1">Uncharacterized protein</fullName>
    </submittedName>
</protein>
<accession>A0ACB9K2J6</accession>
<proteinExistence type="predicted"/>
<evidence type="ECO:0000313" key="1">
    <source>
        <dbReference type="EMBL" id="KAI3826531.1"/>
    </source>
</evidence>
<comment type="caution">
    <text evidence="1">The sequence shown here is derived from an EMBL/GenBank/DDBJ whole genome shotgun (WGS) entry which is preliminary data.</text>
</comment>
<evidence type="ECO:0000313" key="2">
    <source>
        <dbReference type="Proteomes" id="UP001056120"/>
    </source>
</evidence>
<sequence length="110" mass="12629">MFILILDDESSSINQDHPSEENWGQEDYGYEYKSDYSRHDGDSDPDNWRIDTPPPPVNQLIACTDDAGPRNLTKPRIRVRTMTEIIQMPTAKEIAAFYKDLPLGEPSEEE</sequence>
<reference evidence="1 2" key="2">
    <citation type="journal article" date="2022" name="Mol. Ecol. Resour.">
        <title>The genomes of chicory, endive, great burdock and yacon provide insights into Asteraceae paleo-polyploidization history and plant inulin production.</title>
        <authorList>
            <person name="Fan W."/>
            <person name="Wang S."/>
            <person name="Wang H."/>
            <person name="Wang A."/>
            <person name="Jiang F."/>
            <person name="Liu H."/>
            <person name="Zhao H."/>
            <person name="Xu D."/>
            <person name="Zhang Y."/>
        </authorList>
    </citation>
    <scope>NUCLEOTIDE SEQUENCE [LARGE SCALE GENOMIC DNA]</scope>
    <source>
        <strain evidence="2">cv. Yunnan</strain>
        <tissue evidence="1">Leaves</tissue>
    </source>
</reference>
<organism evidence="1 2">
    <name type="scientific">Smallanthus sonchifolius</name>
    <dbReference type="NCBI Taxonomy" id="185202"/>
    <lineage>
        <taxon>Eukaryota</taxon>
        <taxon>Viridiplantae</taxon>
        <taxon>Streptophyta</taxon>
        <taxon>Embryophyta</taxon>
        <taxon>Tracheophyta</taxon>
        <taxon>Spermatophyta</taxon>
        <taxon>Magnoliopsida</taxon>
        <taxon>eudicotyledons</taxon>
        <taxon>Gunneridae</taxon>
        <taxon>Pentapetalae</taxon>
        <taxon>asterids</taxon>
        <taxon>campanulids</taxon>
        <taxon>Asterales</taxon>
        <taxon>Asteraceae</taxon>
        <taxon>Asteroideae</taxon>
        <taxon>Heliantheae alliance</taxon>
        <taxon>Millerieae</taxon>
        <taxon>Smallanthus</taxon>
    </lineage>
</organism>
<dbReference type="Proteomes" id="UP001056120">
    <property type="component" value="Linkage Group LG01"/>
</dbReference>
<reference evidence="2" key="1">
    <citation type="journal article" date="2022" name="Mol. Ecol. Resour.">
        <title>The genomes of chicory, endive, great burdock and yacon provide insights into Asteraceae palaeo-polyploidization history and plant inulin production.</title>
        <authorList>
            <person name="Fan W."/>
            <person name="Wang S."/>
            <person name="Wang H."/>
            <person name="Wang A."/>
            <person name="Jiang F."/>
            <person name="Liu H."/>
            <person name="Zhao H."/>
            <person name="Xu D."/>
            <person name="Zhang Y."/>
        </authorList>
    </citation>
    <scope>NUCLEOTIDE SEQUENCE [LARGE SCALE GENOMIC DNA]</scope>
    <source>
        <strain evidence="2">cv. Yunnan</strain>
    </source>
</reference>
<name>A0ACB9K2J6_9ASTR</name>
<gene>
    <name evidence="1" type="ORF">L1987_00579</name>
</gene>